<dbReference type="GO" id="GO:0055028">
    <property type="term" value="C:cortical microtubule"/>
    <property type="evidence" value="ECO:0007669"/>
    <property type="project" value="UniProtKB-ARBA"/>
</dbReference>
<keyword evidence="2" id="KW-0493">Microtubule</keyword>
<keyword evidence="5 10" id="KW-0175">Coiled coil</keyword>
<dbReference type="GO" id="GO:0003777">
    <property type="term" value="F:microtubule motor activity"/>
    <property type="evidence" value="ECO:0007669"/>
    <property type="project" value="InterPro"/>
</dbReference>
<evidence type="ECO:0000259" key="12">
    <source>
        <dbReference type="PROSITE" id="PS50067"/>
    </source>
</evidence>
<dbReference type="GO" id="GO:0071555">
    <property type="term" value="P:cell wall organization"/>
    <property type="evidence" value="ECO:0007669"/>
    <property type="project" value="UniProtKB-KW"/>
</dbReference>
<feature type="coiled-coil region" evidence="10">
    <location>
        <begin position="362"/>
        <end position="424"/>
    </location>
</feature>
<evidence type="ECO:0000256" key="10">
    <source>
        <dbReference type="SAM" id="Coils"/>
    </source>
</evidence>
<evidence type="ECO:0000256" key="9">
    <source>
        <dbReference type="PROSITE-ProRule" id="PRU00283"/>
    </source>
</evidence>
<feature type="binding site" evidence="9">
    <location>
        <begin position="85"/>
        <end position="92"/>
    </location>
    <ligand>
        <name>ATP</name>
        <dbReference type="ChEBI" id="CHEBI:30616"/>
    </ligand>
</feature>
<feature type="coiled-coil region" evidence="10">
    <location>
        <begin position="779"/>
        <end position="813"/>
    </location>
</feature>
<dbReference type="GO" id="GO:0051231">
    <property type="term" value="P:spindle elongation"/>
    <property type="evidence" value="ECO:0007669"/>
    <property type="project" value="TreeGrafter"/>
</dbReference>
<evidence type="ECO:0000256" key="7">
    <source>
        <dbReference type="ARBA" id="ARBA00023316"/>
    </source>
</evidence>
<dbReference type="EMBL" id="AP019297">
    <property type="protein sequence ID" value="BBG95858.1"/>
    <property type="molecule type" value="Genomic_DNA"/>
</dbReference>
<dbReference type="SMART" id="SM00129">
    <property type="entry name" value="KISc"/>
    <property type="match status" value="1"/>
</dbReference>
<comment type="similarity">
    <text evidence="8">Belongs to the TRAFAC class myosin-kinesin ATPase superfamily. Kinesin family. KIN-4 subfamily.</text>
</comment>
<accession>A0A4Y1QVL7</accession>
<evidence type="ECO:0000256" key="4">
    <source>
        <dbReference type="ARBA" id="ARBA00022840"/>
    </source>
</evidence>
<dbReference type="GO" id="GO:0007052">
    <property type="term" value="P:mitotic spindle organization"/>
    <property type="evidence" value="ECO:0007669"/>
    <property type="project" value="TreeGrafter"/>
</dbReference>
<feature type="region of interest" description="Disordered" evidence="11">
    <location>
        <begin position="977"/>
        <end position="1022"/>
    </location>
</feature>
<dbReference type="InterPro" id="IPR019821">
    <property type="entry name" value="Kinesin_motor_CS"/>
</dbReference>
<reference evidence="13" key="1">
    <citation type="journal article" date="2019" name="Science">
        <title>Mutation of a bHLH transcription factor allowed almond domestication.</title>
        <authorList>
            <person name="Sanchez-Perez R."/>
            <person name="Pavan S."/>
            <person name="Mazzeo R."/>
            <person name="Moldovan C."/>
            <person name="Aiese Cigliano R."/>
            <person name="Del Cueto J."/>
            <person name="Ricciardi F."/>
            <person name="Lotti C."/>
            <person name="Ricciardi L."/>
            <person name="Dicenta F."/>
            <person name="Lopez-Marques R.L."/>
            <person name="Lindberg Moller B."/>
        </authorList>
    </citation>
    <scope>NUCLEOTIDE SEQUENCE</scope>
</reference>
<dbReference type="GO" id="GO:0016787">
    <property type="term" value="F:hydrolase activity"/>
    <property type="evidence" value="ECO:0007669"/>
    <property type="project" value="UniProtKB-KW"/>
</dbReference>
<dbReference type="InterPro" id="IPR027640">
    <property type="entry name" value="Kinesin-like_fam"/>
</dbReference>
<evidence type="ECO:0000256" key="1">
    <source>
        <dbReference type="ARBA" id="ARBA00011738"/>
    </source>
</evidence>
<feature type="compositionally biased region" description="Basic and acidic residues" evidence="11">
    <location>
        <begin position="1220"/>
        <end position="1229"/>
    </location>
</feature>
<dbReference type="CDD" id="cd01372">
    <property type="entry name" value="KISc_KIF4"/>
    <property type="match status" value="1"/>
</dbReference>
<dbReference type="GO" id="GO:0007018">
    <property type="term" value="P:microtubule-based movement"/>
    <property type="evidence" value="ECO:0007669"/>
    <property type="project" value="InterPro"/>
</dbReference>
<proteinExistence type="inferred from homology"/>
<dbReference type="PANTHER" id="PTHR47969">
    <property type="entry name" value="CHROMOSOME-ASSOCIATED KINESIN KIF4A-RELATED"/>
    <property type="match status" value="1"/>
</dbReference>
<dbReference type="InterPro" id="IPR027417">
    <property type="entry name" value="P-loop_NTPase"/>
</dbReference>
<dbReference type="InterPro" id="IPR001752">
    <property type="entry name" value="Kinesin_motor_dom"/>
</dbReference>
<dbReference type="FunFam" id="3.40.850.10:FF:000032">
    <property type="entry name" value="kinesin-like protein KIN-4A isoform X1"/>
    <property type="match status" value="1"/>
</dbReference>
<dbReference type="Gene3D" id="3.40.850.10">
    <property type="entry name" value="Kinesin motor domain"/>
    <property type="match status" value="1"/>
</dbReference>
<name>A0A4Y1QVL7_PRUDU</name>
<dbReference type="GO" id="GO:0005524">
    <property type="term" value="F:ATP binding"/>
    <property type="evidence" value="ECO:0007669"/>
    <property type="project" value="UniProtKB-UniRule"/>
</dbReference>
<sequence length="1783" mass="198473">MDSSECVRVAVNIRPLITSELLIGCTDCISVVPGEPQVQIGSHSFTYDYVYGSTGFPSNAVYDDCVAPLVDALFHGYNATVLAYGQTGSGKTYTMGTNYTGDGTNGGIIPKVMESIFKRVETKKDTTEFLIRVSFIEIFKEEVFDLLDPNSSSLSKNDGAAPTKPAPARVPIQIRETVNGGITLAGVTEAEVRTKEEMASYLTRGSLCRATGSTNMNSQSSRSHAIFTITMEQKRTAHFVNGTTHDDIGDDILCAKLHLVDLAGSERAKRTGADGMRLKEGIHINKGLLALGNVISALGDEKKRKEGGHDSLGGNSKTVMIACVSPADTNAEETLNTLKYANRARNIQNKAVINRDPMATQLQTMRSQIEQLQTELLFYRGDASAPYDELQILKHKVSLLESSNMELRNELQERRVTCDHLKQRALDAQVEKDKLVMKIESARSGKSWDEIDSNSVQDYDLLKGYLSKIQELEGELLCLKNLNNSKPKRILHCVESDDDGFHSKNILFPTINEYSSDYDTKAGDIPDEIEDHEKEQEYSSLQEKFDRELKELDKALEQKEAEMKRFATSDTSVLKLHYEKKVQELEHEKKSLQKEIEALRHNLANISSTSDDGAQKLKEDYLHKLNVLEGQVSELKKKQDAQAQLLRQKQKSDEAAKRLQDEIQRIKTQKVQLQHKIKQESEQFRLWKASREKEVLQLKKEGRRNEYEMHKLLALNQRQKMVLQRKTEEASMATKRLKELLESRKTSSRETSGAGIGSGPGIQALMQAIEHELEVTVRVHEVRSEYDRQMEERARMAKEVAKLKEEAEMLKRSNLSDCPQAMSPGARNSRIFALENMLATSSSTLVSMASQLSEAEERERGFSGRGRWNQVRSLADAKNLMNHLFYLASSSRCSLRDKEVAYREKDLEIRDLKEKVVSLSSLLRKSEMQRAELIHQNSALKKYAMSCSRDGDLNNGGHKYDLRKLEHRASFILEDMDTSDSDKSDADKDDEWVASGKRRSKKRKSKSGSSSGGFPSSDSHDLGGFKLDGSGEGIVSVKKSESGMCCSCSKISSCKTSKCQCRSSGGTCGPSCGCVEAKCSNRESVSQEVLESTQAETAEGIGNDIGTDEAEKNQLLVTHGARLLQNALVENSSETTDVDKPRRALSEIGNTLVKSNAPRPIQRKKWRKSTVQLVTNAPPPSQPEVAEAPQRPDNRGHETSIPMKLPRAMRSAASNGSNPFRERNADKPDQSGVNKEGGIPTPRSPLRQNRTSDEKENQPPDPIHTLPSSPIRVSDSSIFQQIDPIAEGRKMKKGNRHSKQIIDASNSDDSEKKIHQLEIENKAYQKEVEELRYKLANVSSTSGDNSAQKLREDYIQKLTFLEDQVTVLTRKLDAQSQLSTQRRRGDDSTKQFHFEIQRLKAQKVQLQCKMKLESVQFRLHKASLEKEVLQLKKDSRKNEHEMQNLLDSNQRLKKVLHRKNMEAFMATKRLRQLLESRKALLHKKDGARNGKIAALEGIEHELDDTTQLHELCSQYERQIEEMAEEAANVKDEAEARQQEMSRCPCHEKEVDCLEKDLGIKDLKEQFVSLSSLVGQLRLNKAEIDHGNKSQGIMSQHSVSVGSNSCKLGVDCTSVSENSNAIKVKTASTVCCSCSKYSLCKTMKCRCRSTGGSCGASCGCAASKCSNREAAAPIKSDDSPQSETLDGGLNGSNVVETEKSSIVASQGAMLLQSALVEKPAESNDNLGPRKKPLSDIGNILVNANGAKPGQRKKGRKPAIRLVIVDPTCSLPVNNESLNEAEDGM</sequence>
<evidence type="ECO:0000313" key="13">
    <source>
        <dbReference type="EMBL" id="BBG95858.1"/>
    </source>
</evidence>
<protein>
    <submittedName>
        <fullName evidence="13">P-loop containing nucleoside triphosphate hydrolases superfamily protein</fullName>
    </submittedName>
</protein>
<keyword evidence="7" id="KW-0961">Cell wall biogenesis/degradation</keyword>
<dbReference type="Pfam" id="PF00225">
    <property type="entry name" value="Kinesin"/>
    <property type="match status" value="1"/>
</dbReference>
<keyword evidence="3 9" id="KW-0547">Nucleotide-binding</keyword>
<dbReference type="SUPFAM" id="SSF52540">
    <property type="entry name" value="P-loop containing nucleoside triphosphate hydrolases"/>
    <property type="match status" value="1"/>
</dbReference>
<feature type="coiled-coil region" evidence="10">
    <location>
        <begin position="895"/>
        <end position="929"/>
    </location>
</feature>
<dbReference type="GO" id="GO:0005875">
    <property type="term" value="C:microtubule associated complex"/>
    <property type="evidence" value="ECO:0007669"/>
    <property type="project" value="TreeGrafter"/>
</dbReference>
<organism evidence="13">
    <name type="scientific">Prunus dulcis</name>
    <name type="common">Almond</name>
    <name type="synonym">Amygdalus dulcis</name>
    <dbReference type="NCBI Taxonomy" id="3755"/>
    <lineage>
        <taxon>Eukaryota</taxon>
        <taxon>Viridiplantae</taxon>
        <taxon>Streptophyta</taxon>
        <taxon>Embryophyta</taxon>
        <taxon>Tracheophyta</taxon>
        <taxon>Spermatophyta</taxon>
        <taxon>Magnoliopsida</taxon>
        <taxon>eudicotyledons</taxon>
        <taxon>Gunneridae</taxon>
        <taxon>Pentapetalae</taxon>
        <taxon>rosids</taxon>
        <taxon>fabids</taxon>
        <taxon>Rosales</taxon>
        <taxon>Rosaceae</taxon>
        <taxon>Amygdaloideae</taxon>
        <taxon>Amygdaleae</taxon>
        <taxon>Prunus</taxon>
    </lineage>
</organism>
<evidence type="ECO:0000256" key="5">
    <source>
        <dbReference type="ARBA" id="ARBA00023054"/>
    </source>
</evidence>
<dbReference type="PROSITE" id="PS00411">
    <property type="entry name" value="KINESIN_MOTOR_1"/>
    <property type="match status" value="1"/>
</dbReference>
<dbReference type="PANTHER" id="PTHR47969:SF6">
    <property type="entry name" value="KINESIN-LIKE PROTEIN KIN-4C"/>
    <property type="match status" value="1"/>
</dbReference>
<evidence type="ECO:0000256" key="11">
    <source>
        <dbReference type="SAM" id="MobiDB-lite"/>
    </source>
</evidence>
<keyword evidence="13" id="KW-0378">Hydrolase</keyword>
<keyword evidence="4 9" id="KW-0067">ATP-binding</keyword>
<feature type="coiled-coil region" evidence="10">
    <location>
        <begin position="1307"/>
        <end position="1371"/>
    </location>
</feature>
<feature type="compositionally biased region" description="Basic residues" evidence="11">
    <location>
        <begin position="996"/>
        <end position="1006"/>
    </location>
</feature>
<evidence type="ECO:0000256" key="8">
    <source>
        <dbReference type="ARBA" id="ARBA00061175"/>
    </source>
</evidence>
<gene>
    <name evidence="13" type="ORF">Prudu_004511</name>
</gene>
<dbReference type="SMART" id="SM01114">
    <property type="entry name" value="CXC"/>
    <property type="match status" value="2"/>
</dbReference>
<feature type="coiled-coil region" evidence="10">
    <location>
        <begin position="1505"/>
        <end position="1539"/>
    </location>
</feature>
<evidence type="ECO:0000256" key="2">
    <source>
        <dbReference type="ARBA" id="ARBA00022701"/>
    </source>
</evidence>
<dbReference type="InterPro" id="IPR036961">
    <property type="entry name" value="Kinesin_motor_dom_sf"/>
</dbReference>
<evidence type="ECO:0000256" key="6">
    <source>
        <dbReference type="ARBA" id="ARBA00023175"/>
    </source>
</evidence>
<dbReference type="InterPro" id="IPR033467">
    <property type="entry name" value="Tesmin/TSO1-like_CXC"/>
</dbReference>
<feature type="region of interest" description="Disordered" evidence="11">
    <location>
        <begin position="1174"/>
        <end position="1274"/>
    </location>
</feature>
<keyword evidence="6 9" id="KW-0505">Motor protein</keyword>
<dbReference type="PRINTS" id="PR00380">
    <property type="entry name" value="KINESINHEAVY"/>
</dbReference>
<comment type="subunit">
    <text evidence="1">Homodimer.</text>
</comment>
<dbReference type="Pfam" id="PF25764">
    <property type="entry name" value="KIF21A_4th"/>
    <property type="match status" value="2"/>
</dbReference>
<dbReference type="GO" id="GO:0008017">
    <property type="term" value="F:microtubule binding"/>
    <property type="evidence" value="ECO:0007669"/>
    <property type="project" value="InterPro"/>
</dbReference>
<feature type="coiled-coil region" evidence="10">
    <location>
        <begin position="1396"/>
        <end position="1441"/>
    </location>
</feature>
<feature type="domain" description="Kinesin motor" evidence="12">
    <location>
        <begin position="6"/>
        <end position="347"/>
    </location>
</feature>
<dbReference type="PROSITE" id="PS50067">
    <property type="entry name" value="KINESIN_MOTOR_2"/>
    <property type="match status" value="1"/>
</dbReference>
<evidence type="ECO:0000256" key="3">
    <source>
        <dbReference type="ARBA" id="ARBA00022741"/>
    </source>
</evidence>
<feature type="coiled-coil region" evidence="10">
    <location>
        <begin position="538"/>
        <end position="683"/>
    </location>
</feature>